<dbReference type="Gene3D" id="2.60.40.10">
    <property type="entry name" value="Immunoglobulins"/>
    <property type="match status" value="2"/>
</dbReference>
<evidence type="ECO:0000313" key="10">
    <source>
        <dbReference type="RefSeq" id="XP_018546052.1"/>
    </source>
</evidence>
<dbReference type="GeneID" id="108892811"/>
<dbReference type="GO" id="GO:0017154">
    <property type="term" value="F:semaphorin receptor activity"/>
    <property type="evidence" value="ECO:0007669"/>
    <property type="project" value="InterPro"/>
</dbReference>
<dbReference type="SUPFAM" id="SSF101912">
    <property type="entry name" value="Sema domain"/>
    <property type="match status" value="1"/>
</dbReference>
<keyword evidence="5" id="KW-0812">Transmembrane</keyword>
<dbReference type="RefSeq" id="XP_018546052.1">
    <property type="nucleotide sequence ID" value="XM_018690536.2"/>
</dbReference>
<dbReference type="InterPro" id="IPR031148">
    <property type="entry name" value="Plexin"/>
</dbReference>
<comment type="subcellular location">
    <subcellularLocation>
        <location evidence="1">Membrane</location>
    </subcellularLocation>
</comment>
<gene>
    <name evidence="10" type="primary">LOC108892811</name>
</gene>
<dbReference type="Gene3D" id="1.10.506.10">
    <property type="entry name" value="GTPase Activation - p120gap, domain 1"/>
    <property type="match status" value="1"/>
</dbReference>
<evidence type="ECO:0000256" key="4">
    <source>
        <dbReference type="ARBA" id="ARBA00023180"/>
    </source>
</evidence>
<dbReference type="InterPro" id="IPR008936">
    <property type="entry name" value="Rho_GTPase_activation_prot"/>
</dbReference>
<protein>
    <submittedName>
        <fullName evidence="10">Plexin-C1</fullName>
    </submittedName>
</protein>
<evidence type="ECO:0000259" key="7">
    <source>
        <dbReference type="SMART" id="SM00423"/>
    </source>
</evidence>
<dbReference type="Pfam" id="PF01437">
    <property type="entry name" value="PSI"/>
    <property type="match status" value="1"/>
</dbReference>
<evidence type="ECO:0000256" key="1">
    <source>
        <dbReference type="ARBA" id="ARBA00004370"/>
    </source>
</evidence>
<dbReference type="InterPro" id="IPR015943">
    <property type="entry name" value="WD40/YVTN_repeat-like_dom_sf"/>
</dbReference>
<dbReference type="GO" id="GO:0050772">
    <property type="term" value="P:positive regulation of axonogenesis"/>
    <property type="evidence" value="ECO:0007669"/>
    <property type="project" value="TreeGrafter"/>
</dbReference>
<evidence type="ECO:0000256" key="2">
    <source>
        <dbReference type="ARBA" id="ARBA00023136"/>
    </source>
</evidence>
<keyword evidence="2 5" id="KW-0472">Membrane</keyword>
<proteinExistence type="predicted"/>
<name>A0AAJ7VC54_LATCA</name>
<feature type="signal peptide" evidence="6">
    <location>
        <begin position="1"/>
        <end position="20"/>
    </location>
</feature>
<dbReference type="GO" id="GO:0007162">
    <property type="term" value="P:negative regulation of cell adhesion"/>
    <property type="evidence" value="ECO:0007669"/>
    <property type="project" value="TreeGrafter"/>
</dbReference>
<feature type="domain" description="PSI" evidence="7">
    <location>
        <begin position="435"/>
        <end position="477"/>
    </location>
</feature>
<dbReference type="InterPro" id="IPR001627">
    <property type="entry name" value="Semap_dom"/>
</dbReference>
<dbReference type="PANTHER" id="PTHR22625:SF4">
    <property type="entry name" value="PLEXIN-C1"/>
    <property type="match status" value="1"/>
</dbReference>
<keyword evidence="3" id="KW-1015">Disulfide bond</keyword>
<keyword evidence="5" id="KW-1133">Transmembrane helix</keyword>
<dbReference type="GO" id="GO:0005886">
    <property type="term" value="C:plasma membrane"/>
    <property type="evidence" value="ECO:0007669"/>
    <property type="project" value="TreeGrafter"/>
</dbReference>
<dbReference type="PANTHER" id="PTHR22625">
    <property type="entry name" value="PLEXIN"/>
    <property type="match status" value="1"/>
</dbReference>
<dbReference type="AlphaFoldDB" id="A0AAJ7VC54"/>
<dbReference type="Proteomes" id="UP000694890">
    <property type="component" value="Unplaced"/>
</dbReference>
<keyword evidence="6" id="KW-0732">Signal</keyword>
<keyword evidence="4" id="KW-0325">Glycoprotein</keyword>
<dbReference type="InterPro" id="IPR002165">
    <property type="entry name" value="Plexin_repeat"/>
</dbReference>
<dbReference type="GO" id="GO:0002116">
    <property type="term" value="C:semaphorin receptor complex"/>
    <property type="evidence" value="ECO:0007669"/>
    <property type="project" value="TreeGrafter"/>
</dbReference>
<dbReference type="InterPro" id="IPR013783">
    <property type="entry name" value="Ig-like_fold"/>
</dbReference>
<dbReference type="Pfam" id="PF08337">
    <property type="entry name" value="Plexin_cytopl"/>
    <property type="match status" value="1"/>
</dbReference>
<dbReference type="SUPFAM" id="SSF103575">
    <property type="entry name" value="Plexin repeat"/>
    <property type="match status" value="1"/>
</dbReference>
<sequence>MILLPGLLFILWGGAARCLAEDGGFTFDGDLRHFAVTTNTVYIATEEKLYQLNHDLTLVHSLTLRGILKGGNQQPDDVSFYRVSETASWNATFKVNVLLPFVENDTLISCGVIDKECGYCEVLDLKNISNLVHRESIQVGPLRSSNASVAVLVNLKKNPTQDTYILTGVQQHQPNTEQSSCTSNIQTVNLQNTVEKQAGGIFSLNDDQLTPSIRSKGDVEFVDGFQISSTMYLLSNVLSAAKSNNVRLIWLEGKTSKTQTYRSLRGATLSVSEAGGEGNRLLASSVIPGGPSVLWSGVFSVDGGQSNTELLVFDISPDLTGEDDSDPDFCSVCPEKTSVTKPKTLKPKAVLFRQNYMTSVLAVRQKAWMVFFIGTGDGQLIKLAVDKDYHTACPMVLYRANDDRQVFPKILLDPVDHKHVYVPFQNQMKRVPVSKCSMYTNVQECWSAQDPHCVWCGSKSRCTFEDDCTDSDWVSIPDDHQHKIVSYKVEKEPTGQIKLNIQTHLTVGQSALSRFACQFSASSSELCSRSGPPPLFPQCTCILSDSRLPAEGLGVSVRIRVGKTHFLEQLTLTICSNIRGPPSSVLCQQCIRAGCGWSKNSCSWANQGVINDSVCQTMESGMNFSRPVISSITPSVVSFYGRNHAVLSGQNLRDVTRVRMTVDTDCTPQESPVWNNTGVNLTFHIPRTDGKGVVKVCALLPDGGCHGNTKITYRSSPSCTKVVPSSSWVSGKRGDHTHGLSPGLCGGGHTQPRPHRGSDLQEAAAISLLLIPFIIIMVVFVYRRKQNQLTAKMNRLMEDLELDIRNDIRQGFVDLQTEKADLMENVGAIPFLDYKHFASRIFFPKSEHLMMLCIKDIGQDAEKVQLDECCQGLSKLIQDQLFLTSMVHALEEQKSFTIEDKCVLASLLTVALHGNLSYLTEMMEVLLKDLMQQNSNAQPKLLLRRTESTVEKLLTNWMSICLYGFLRVCCSYVSCSLCSFVLLPPRKPD</sequence>
<feature type="domain" description="Sema" evidence="8">
    <location>
        <begin position="31"/>
        <end position="416"/>
    </location>
</feature>
<dbReference type="KEGG" id="lcf:108892811"/>
<feature type="chain" id="PRO_5042460204" evidence="6">
    <location>
        <begin position="21"/>
        <end position="989"/>
    </location>
</feature>
<dbReference type="SMART" id="SM00423">
    <property type="entry name" value="PSI"/>
    <property type="match status" value="1"/>
</dbReference>
<evidence type="ECO:0000256" key="3">
    <source>
        <dbReference type="ARBA" id="ARBA00023157"/>
    </source>
</evidence>
<dbReference type="InterPro" id="IPR036352">
    <property type="entry name" value="Semap_dom_sf"/>
</dbReference>
<dbReference type="GO" id="GO:0007411">
    <property type="term" value="P:axon guidance"/>
    <property type="evidence" value="ECO:0007669"/>
    <property type="project" value="UniProtKB-ARBA"/>
</dbReference>
<dbReference type="Gene3D" id="2.130.10.10">
    <property type="entry name" value="YVTN repeat-like/Quinoprotein amine dehydrogenase"/>
    <property type="match status" value="2"/>
</dbReference>
<feature type="transmembrane region" description="Helical" evidence="5">
    <location>
        <begin position="957"/>
        <end position="983"/>
    </location>
</feature>
<accession>A0AAJ7VC54</accession>
<organism evidence="9 10">
    <name type="scientific">Lates calcarifer</name>
    <name type="common">Barramundi</name>
    <name type="synonym">Holocentrus calcarifer</name>
    <dbReference type="NCBI Taxonomy" id="8187"/>
    <lineage>
        <taxon>Eukaryota</taxon>
        <taxon>Metazoa</taxon>
        <taxon>Chordata</taxon>
        <taxon>Craniata</taxon>
        <taxon>Vertebrata</taxon>
        <taxon>Euteleostomi</taxon>
        <taxon>Actinopterygii</taxon>
        <taxon>Neopterygii</taxon>
        <taxon>Teleostei</taxon>
        <taxon>Neoteleostei</taxon>
        <taxon>Acanthomorphata</taxon>
        <taxon>Carangaria</taxon>
        <taxon>Carangaria incertae sedis</taxon>
        <taxon>Centropomidae</taxon>
        <taxon>Lates</taxon>
    </lineage>
</organism>
<dbReference type="SMART" id="SM00630">
    <property type="entry name" value="Sema"/>
    <property type="match status" value="1"/>
</dbReference>
<dbReference type="InterPro" id="IPR016201">
    <property type="entry name" value="PSI"/>
</dbReference>
<evidence type="ECO:0000256" key="5">
    <source>
        <dbReference type="SAM" id="Phobius"/>
    </source>
</evidence>
<reference evidence="10" key="1">
    <citation type="submission" date="2025-08" db="UniProtKB">
        <authorList>
            <consortium name="RefSeq"/>
        </authorList>
    </citation>
    <scope>IDENTIFICATION</scope>
    <source>
        <tissue evidence="10">Brain</tissue>
    </source>
</reference>
<evidence type="ECO:0000256" key="6">
    <source>
        <dbReference type="SAM" id="SignalP"/>
    </source>
</evidence>
<dbReference type="GO" id="GO:0008360">
    <property type="term" value="P:regulation of cell shape"/>
    <property type="evidence" value="ECO:0007669"/>
    <property type="project" value="TreeGrafter"/>
</dbReference>
<dbReference type="GO" id="GO:0030334">
    <property type="term" value="P:regulation of cell migration"/>
    <property type="evidence" value="ECO:0007669"/>
    <property type="project" value="TreeGrafter"/>
</dbReference>
<evidence type="ECO:0000313" key="9">
    <source>
        <dbReference type="Proteomes" id="UP000694890"/>
    </source>
</evidence>
<dbReference type="InterPro" id="IPR013548">
    <property type="entry name" value="Plexin_cytoplasmic_RasGAP_dom"/>
</dbReference>
<feature type="transmembrane region" description="Helical" evidence="5">
    <location>
        <begin position="763"/>
        <end position="782"/>
    </location>
</feature>
<evidence type="ECO:0000259" key="8">
    <source>
        <dbReference type="SMART" id="SM00630"/>
    </source>
</evidence>